<gene>
    <name evidence="2" type="ORF">MM415A01207_0004</name>
    <name evidence="1" type="ORF">MM415B01289_0010</name>
</gene>
<accession>A0A6M3IQC0</accession>
<organism evidence="1">
    <name type="scientific">viral metagenome</name>
    <dbReference type="NCBI Taxonomy" id="1070528"/>
    <lineage>
        <taxon>unclassified sequences</taxon>
        <taxon>metagenomes</taxon>
        <taxon>organismal metagenomes</taxon>
    </lineage>
</organism>
<dbReference type="EMBL" id="MT141372">
    <property type="protein sequence ID" value="QJA59498.1"/>
    <property type="molecule type" value="Genomic_DNA"/>
</dbReference>
<name>A0A6M3IQC0_9ZZZZ</name>
<sequence>MSTGLDIKEAVVDVGSSFTIIRESGTIAGGYLDFEVNSQVTKPFIRGFFVEATLAYDTAVVEGDIVNVPNLDGQFMVMNNTAEAFENEVVDYNAVFYRCNVSGEIHRFSGETWDTQTYDHKSVWEVIATSCYALCTENLFGTELDQDEEFVQLGLESSSLYIPHNKGIRLMDRFVVASGEYYKVDSVHKRQFGGVDVCKLEEDTRQ</sequence>
<dbReference type="AlphaFoldDB" id="A0A6M3IQC0"/>
<evidence type="ECO:0000313" key="1">
    <source>
        <dbReference type="EMBL" id="QJA59498.1"/>
    </source>
</evidence>
<evidence type="ECO:0000313" key="2">
    <source>
        <dbReference type="EMBL" id="QJA77811.1"/>
    </source>
</evidence>
<dbReference type="EMBL" id="MT142304">
    <property type="protein sequence ID" value="QJA77811.1"/>
    <property type="molecule type" value="Genomic_DNA"/>
</dbReference>
<protein>
    <submittedName>
        <fullName evidence="1">Uncharacterized protein</fullName>
    </submittedName>
</protein>
<proteinExistence type="predicted"/>
<reference evidence="1" key="1">
    <citation type="submission" date="2020-03" db="EMBL/GenBank/DDBJ databases">
        <title>The deep terrestrial virosphere.</title>
        <authorList>
            <person name="Holmfeldt K."/>
            <person name="Nilsson E."/>
            <person name="Simone D."/>
            <person name="Lopez-Fernandez M."/>
            <person name="Wu X."/>
            <person name="de Brujin I."/>
            <person name="Lundin D."/>
            <person name="Andersson A."/>
            <person name="Bertilsson S."/>
            <person name="Dopson M."/>
        </authorList>
    </citation>
    <scope>NUCLEOTIDE SEQUENCE</scope>
    <source>
        <strain evidence="2">MM415A01207</strain>
        <strain evidence="1">MM415B01289</strain>
    </source>
</reference>